<dbReference type="SUPFAM" id="SSF46785">
    <property type="entry name" value="Winged helix' DNA-binding domain"/>
    <property type="match status" value="1"/>
</dbReference>
<name>A0A1I2U591_9EURY</name>
<feature type="domain" description="HTH arsR-type" evidence="1">
    <location>
        <begin position="8"/>
        <end position="81"/>
    </location>
</feature>
<proteinExistence type="predicted"/>
<dbReference type="STRING" id="553467.SAMN04488063_2786"/>
<accession>A0A1I2U591</accession>
<reference evidence="3" key="1">
    <citation type="submission" date="2016-10" db="EMBL/GenBank/DDBJ databases">
        <authorList>
            <person name="Varghese N."/>
            <person name="Submissions S."/>
        </authorList>
    </citation>
    <scope>NUCLEOTIDE SEQUENCE [LARGE SCALE GENOMIC DNA]</scope>
    <source>
        <strain evidence="3">CGMCC 1.7739</strain>
    </source>
</reference>
<dbReference type="SMART" id="SM00418">
    <property type="entry name" value="HTH_ARSR"/>
    <property type="match status" value="1"/>
</dbReference>
<keyword evidence="3" id="KW-1185">Reference proteome</keyword>
<evidence type="ECO:0000313" key="2">
    <source>
        <dbReference type="EMBL" id="SFG72312.1"/>
    </source>
</evidence>
<dbReference type="CDD" id="cd00090">
    <property type="entry name" value="HTH_ARSR"/>
    <property type="match status" value="1"/>
</dbReference>
<dbReference type="InterPro" id="IPR001845">
    <property type="entry name" value="HTH_ArsR_DNA-bd_dom"/>
</dbReference>
<protein>
    <submittedName>
        <fullName evidence="2">Helix-turn-helix domain-containing protein</fullName>
    </submittedName>
</protein>
<dbReference type="Proteomes" id="UP000198876">
    <property type="component" value="Unassembled WGS sequence"/>
</dbReference>
<dbReference type="Pfam" id="PF12840">
    <property type="entry name" value="HTH_20"/>
    <property type="match status" value="1"/>
</dbReference>
<sequence length="114" mass="12782">MDEDGDDELLALLDDEYARAILAELTTEPMSASDLCAACEMSEPTAYRRLDRLQAADLVTERQVIDPDGHHYKRYVATVEDVTVTFDDGTYNVTVTRSSENPADRFTDLFGRLS</sequence>
<dbReference type="EMBL" id="FOOQ01000003">
    <property type="protein sequence ID" value="SFG72312.1"/>
    <property type="molecule type" value="Genomic_DNA"/>
</dbReference>
<dbReference type="GO" id="GO:0003700">
    <property type="term" value="F:DNA-binding transcription factor activity"/>
    <property type="evidence" value="ECO:0007669"/>
    <property type="project" value="InterPro"/>
</dbReference>
<dbReference type="OrthoDB" id="290446at2157"/>
<dbReference type="RefSeq" id="WP_092893171.1">
    <property type="nucleotide sequence ID" value="NZ_FOOQ01000003.1"/>
</dbReference>
<dbReference type="Gene3D" id="1.10.10.10">
    <property type="entry name" value="Winged helix-like DNA-binding domain superfamily/Winged helix DNA-binding domain"/>
    <property type="match status" value="1"/>
</dbReference>
<gene>
    <name evidence="2" type="ORF">SAMN04488063_2786</name>
</gene>
<evidence type="ECO:0000313" key="3">
    <source>
        <dbReference type="Proteomes" id="UP000198876"/>
    </source>
</evidence>
<dbReference type="InterPro" id="IPR036388">
    <property type="entry name" value="WH-like_DNA-bd_sf"/>
</dbReference>
<dbReference type="InterPro" id="IPR036390">
    <property type="entry name" value="WH_DNA-bd_sf"/>
</dbReference>
<dbReference type="AlphaFoldDB" id="A0A1I2U591"/>
<evidence type="ECO:0000259" key="1">
    <source>
        <dbReference type="SMART" id="SM00418"/>
    </source>
</evidence>
<dbReference type="InterPro" id="IPR011991">
    <property type="entry name" value="ArsR-like_HTH"/>
</dbReference>
<organism evidence="2 3">
    <name type="scientific">Halopelagius inordinatus</name>
    <dbReference type="NCBI Taxonomy" id="553467"/>
    <lineage>
        <taxon>Archaea</taxon>
        <taxon>Methanobacteriati</taxon>
        <taxon>Methanobacteriota</taxon>
        <taxon>Stenosarchaea group</taxon>
        <taxon>Halobacteria</taxon>
        <taxon>Halobacteriales</taxon>
        <taxon>Haloferacaceae</taxon>
    </lineage>
</organism>